<organism evidence="2 3">
    <name type="scientific">Stephania cephalantha</name>
    <dbReference type="NCBI Taxonomy" id="152367"/>
    <lineage>
        <taxon>Eukaryota</taxon>
        <taxon>Viridiplantae</taxon>
        <taxon>Streptophyta</taxon>
        <taxon>Embryophyta</taxon>
        <taxon>Tracheophyta</taxon>
        <taxon>Spermatophyta</taxon>
        <taxon>Magnoliopsida</taxon>
        <taxon>Ranunculales</taxon>
        <taxon>Menispermaceae</taxon>
        <taxon>Menispermoideae</taxon>
        <taxon>Cissampelideae</taxon>
        <taxon>Stephania</taxon>
    </lineage>
</organism>
<evidence type="ECO:0000313" key="2">
    <source>
        <dbReference type="EMBL" id="KAK9112006.1"/>
    </source>
</evidence>
<sequence length="54" mass="6107">MIVYLDAAFFFVLPQLIASLCLFGLQSSPKQEVRNRLQLDGQSLQVPIKLTRIS</sequence>
<feature type="transmembrane region" description="Helical" evidence="1">
    <location>
        <begin position="6"/>
        <end position="25"/>
    </location>
</feature>
<name>A0AAP0IBY0_9MAGN</name>
<dbReference type="Proteomes" id="UP001419268">
    <property type="component" value="Unassembled WGS sequence"/>
</dbReference>
<gene>
    <name evidence="2" type="ORF">Scep_019525</name>
</gene>
<dbReference type="EMBL" id="JBBNAG010000008">
    <property type="protein sequence ID" value="KAK9112006.1"/>
    <property type="molecule type" value="Genomic_DNA"/>
</dbReference>
<keyword evidence="1" id="KW-0812">Transmembrane</keyword>
<comment type="caution">
    <text evidence="2">The sequence shown here is derived from an EMBL/GenBank/DDBJ whole genome shotgun (WGS) entry which is preliminary data.</text>
</comment>
<evidence type="ECO:0000256" key="1">
    <source>
        <dbReference type="SAM" id="Phobius"/>
    </source>
</evidence>
<accession>A0AAP0IBY0</accession>
<proteinExistence type="predicted"/>
<keyword evidence="1" id="KW-0472">Membrane</keyword>
<evidence type="ECO:0000313" key="3">
    <source>
        <dbReference type="Proteomes" id="UP001419268"/>
    </source>
</evidence>
<keyword evidence="3" id="KW-1185">Reference proteome</keyword>
<reference evidence="2 3" key="1">
    <citation type="submission" date="2024-01" db="EMBL/GenBank/DDBJ databases">
        <title>Genome assemblies of Stephania.</title>
        <authorList>
            <person name="Yang L."/>
        </authorList>
    </citation>
    <scope>NUCLEOTIDE SEQUENCE [LARGE SCALE GENOMIC DNA]</scope>
    <source>
        <strain evidence="2">JXDWG</strain>
        <tissue evidence="2">Leaf</tissue>
    </source>
</reference>
<protein>
    <submittedName>
        <fullName evidence="2">Uncharacterized protein</fullName>
    </submittedName>
</protein>
<keyword evidence="1" id="KW-1133">Transmembrane helix</keyword>
<dbReference type="AlphaFoldDB" id="A0AAP0IBY0"/>